<dbReference type="EMBL" id="CAOF01000133">
    <property type="protein sequence ID" value="CCO47959.1"/>
    <property type="molecule type" value="Genomic_DNA"/>
</dbReference>
<reference evidence="2 3" key="1">
    <citation type="journal article" date="2013" name="ISME J.">
        <title>Comparative genomics of pathogenic lineages of Vibrio nigripulchritudo identifies virulence-associated traits.</title>
        <authorList>
            <person name="Goudenege D."/>
            <person name="Labreuche Y."/>
            <person name="Krin E."/>
            <person name="Ansquer D."/>
            <person name="Mangenot S."/>
            <person name="Calteau A."/>
            <person name="Medigue C."/>
            <person name="Mazel D."/>
            <person name="Polz M.F."/>
            <person name="Le Roux F."/>
        </authorList>
    </citation>
    <scope>NUCLEOTIDE SEQUENCE [LARGE SCALE GENOMIC DNA]</scope>
    <source>
        <strain evidence="2 3">SOn1</strain>
    </source>
</reference>
<dbReference type="AlphaFoldDB" id="A0AAV2VTB1"/>
<dbReference type="PROSITE" id="PS51186">
    <property type="entry name" value="GNAT"/>
    <property type="match status" value="1"/>
</dbReference>
<dbReference type="Proteomes" id="UP000018211">
    <property type="component" value="Unassembled WGS sequence"/>
</dbReference>
<sequence>MQYSLRKANDGDVGFLLDLREITMGKYLREAGMPVTREAYINRIRYDFEHARIILVNGVSAGLIKAKFKKEENEWYLVQIQIHPNFQNQSIASRLISNLIDKAKSTNAVVGLSVLKTNPAKDLYARLGFVEVGETDFEYLMQYE</sequence>
<evidence type="ECO:0000259" key="1">
    <source>
        <dbReference type="PROSITE" id="PS51186"/>
    </source>
</evidence>
<gene>
    <name evidence="2" type="ORF">VIBNISOn1_410112</name>
</gene>
<comment type="caution">
    <text evidence="2">The sequence shown here is derived from an EMBL/GenBank/DDBJ whole genome shotgun (WGS) entry which is preliminary data.</text>
</comment>
<dbReference type="SUPFAM" id="SSF55729">
    <property type="entry name" value="Acyl-CoA N-acyltransferases (Nat)"/>
    <property type="match status" value="1"/>
</dbReference>
<protein>
    <submittedName>
        <fullName evidence="2">Acyl-CoA N-acyltransferase</fullName>
    </submittedName>
</protein>
<dbReference type="Gene3D" id="3.40.630.30">
    <property type="match status" value="1"/>
</dbReference>
<dbReference type="InterPro" id="IPR016181">
    <property type="entry name" value="Acyl_CoA_acyltransferase"/>
</dbReference>
<dbReference type="GO" id="GO:0016747">
    <property type="term" value="F:acyltransferase activity, transferring groups other than amino-acyl groups"/>
    <property type="evidence" value="ECO:0007669"/>
    <property type="project" value="InterPro"/>
</dbReference>
<evidence type="ECO:0000313" key="2">
    <source>
        <dbReference type="EMBL" id="CCO47959.1"/>
    </source>
</evidence>
<organism evidence="2 3">
    <name type="scientific">Vibrio nigripulchritudo SOn1</name>
    <dbReference type="NCBI Taxonomy" id="1238450"/>
    <lineage>
        <taxon>Bacteria</taxon>
        <taxon>Pseudomonadati</taxon>
        <taxon>Pseudomonadota</taxon>
        <taxon>Gammaproteobacteria</taxon>
        <taxon>Vibrionales</taxon>
        <taxon>Vibrionaceae</taxon>
        <taxon>Vibrio</taxon>
    </lineage>
</organism>
<dbReference type="InterPro" id="IPR000182">
    <property type="entry name" value="GNAT_dom"/>
</dbReference>
<name>A0AAV2VTB1_9VIBR</name>
<evidence type="ECO:0000313" key="3">
    <source>
        <dbReference type="Proteomes" id="UP000018211"/>
    </source>
</evidence>
<dbReference type="Pfam" id="PF00583">
    <property type="entry name" value="Acetyltransf_1"/>
    <property type="match status" value="1"/>
</dbReference>
<feature type="domain" description="N-acetyltransferase" evidence="1">
    <location>
        <begin position="3"/>
        <end position="144"/>
    </location>
</feature>
<accession>A0AAV2VTB1</accession>
<dbReference type="CDD" id="cd04301">
    <property type="entry name" value="NAT_SF"/>
    <property type="match status" value="1"/>
</dbReference>
<proteinExistence type="predicted"/>
<dbReference type="RefSeq" id="WP_022612602.1">
    <property type="nucleotide sequence ID" value="NZ_LK391965.1"/>
</dbReference>